<organism evidence="10 11">
    <name type="scientific">Oryzias melastigma</name>
    <name type="common">Marine medaka</name>
    <dbReference type="NCBI Taxonomy" id="30732"/>
    <lineage>
        <taxon>Eukaryota</taxon>
        <taxon>Metazoa</taxon>
        <taxon>Chordata</taxon>
        <taxon>Craniata</taxon>
        <taxon>Vertebrata</taxon>
        <taxon>Euteleostomi</taxon>
        <taxon>Actinopterygii</taxon>
        <taxon>Neopterygii</taxon>
        <taxon>Teleostei</taxon>
        <taxon>Neoteleostei</taxon>
        <taxon>Acanthomorphata</taxon>
        <taxon>Ovalentaria</taxon>
        <taxon>Atherinomorphae</taxon>
        <taxon>Beloniformes</taxon>
        <taxon>Adrianichthyidae</taxon>
        <taxon>Oryziinae</taxon>
        <taxon>Oryzias</taxon>
    </lineage>
</organism>
<keyword evidence="7" id="KW-0807">Transducer</keyword>
<dbReference type="GO" id="GO:0006955">
    <property type="term" value="P:immune response"/>
    <property type="evidence" value="ECO:0007669"/>
    <property type="project" value="TreeGrafter"/>
</dbReference>
<keyword evidence="5 8" id="KW-0472">Membrane</keyword>
<accession>A0A834KW73</accession>
<evidence type="ECO:0000256" key="8">
    <source>
        <dbReference type="SAM" id="Phobius"/>
    </source>
</evidence>
<evidence type="ECO:0000256" key="4">
    <source>
        <dbReference type="ARBA" id="ARBA00023040"/>
    </source>
</evidence>
<comment type="subcellular location">
    <subcellularLocation>
        <location evidence="1">Membrane</location>
    </subcellularLocation>
</comment>
<evidence type="ECO:0000313" key="11">
    <source>
        <dbReference type="Proteomes" id="UP000646548"/>
    </source>
</evidence>
<dbReference type="Proteomes" id="UP000646548">
    <property type="component" value="Unassembled WGS sequence"/>
</dbReference>
<dbReference type="GO" id="GO:0007204">
    <property type="term" value="P:positive regulation of cytosolic calcium ion concentration"/>
    <property type="evidence" value="ECO:0007669"/>
    <property type="project" value="TreeGrafter"/>
</dbReference>
<evidence type="ECO:0000313" key="10">
    <source>
        <dbReference type="EMBL" id="KAF6734019.1"/>
    </source>
</evidence>
<dbReference type="GO" id="GO:0009897">
    <property type="term" value="C:external side of plasma membrane"/>
    <property type="evidence" value="ECO:0007669"/>
    <property type="project" value="TreeGrafter"/>
</dbReference>
<dbReference type="SUPFAM" id="SSF81321">
    <property type="entry name" value="Family A G protein-coupled receptor-like"/>
    <property type="match status" value="1"/>
</dbReference>
<keyword evidence="2 8" id="KW-0812">Transmembrane</keyword>
<feature type="transmembrane region" description="Helical" evidence="8">
    <location>
        <begin position="256"/>
        <end position="278"/>
    </location>
</feature>
<feature type="transmembrane region" description="Helical" evidence="8">
    <location>
        <begin position="217"/>
        <end position="236"/>
    </location>
</feature>
<evidence type="ECO:0000259" key="9">
    <source>
        <dbReference type="PROSITE" id="PS50262"/>
    </source>
</evidence>
<protein>
    <submittedName>
        <fullName evidence="10">Chemokine XC receptor 1</fullName>
    </submittedName>
</protein>
<dbReference type="InterPro" id="IPR050119">
    <property type="entry name" value="CCR1-9-like"/>
</dbReference>
<gene>
    <name evidence="10" type="ORF">FQA47_001929</name>
</gene>
<dbReference type="PRINTS" id="PR00237">
    <property type="entry name" value="GPCRRHODOPSN"/>
</dbReference>
<feature type="transmembrane region" description="Helical" evidence="8">
    <location>
        <begin position="134"/>
        <end position="152"/>
    </location>
</feature>
<dbReference type="InterPro" id="IPR017452">
    <property type="entry name" value="GPCR_Rhodpsn_7TM"/>
</dbReference>
<evidence type="ECO:0000256" key="3">
    <source>
        <dbReference type="ARBA" id="ARBA00022989"/>
    </source>
</evidence>
<evidence type="ECO:0000256" key="7">
    <source>
        <dbReference type="ARBA" id="ARBA00023224"/>
    </source>
</evidence>
<dbReference type="InterPro" id="IPR005393">
    <property type="entry name" value="Chemokine_XCR1"/>
</dbReference>
<comment type="caution">
    <text evidence="10">The sequence shown here is derived from an EMBL/GenBank/DDBJ whole genome shotgun (WGS) entry which is preliminary data.</text>
</comment>
<name>A0A834KW73_ORYME</name>
<dbReference type="InterPro" id="IPR000276">
    <property type="entry name" value="GPCR_Rhodpsn"/>
</dbReference>
<evidence type="ECO:0000256" key="1">
    <source>
        <dbReference type="ARBA" id="ARBA00004370"/>
    </source>
</evidence>
<evidence type="ECO:0000256" key="5">
    <source>
        <dbReference type="ARBA" id="ARBA00023136"/>
    </source>
</evidence>
<reference evidence="10" key="1">
    <citation type="journal article" name="BMC Genomics">
        <title>Long-read sequencing and de novo genome assembly of marine medaka (Oryzias melastigma).</title>
        <authorList>
            <person name="Liang P."/>
            <person name="Saqib H.S.A."/>
            <person name="Ni X."/>
            <person name="Shen Y."/>
        </authorList>
    </citation>
    <scope>NUCLEOTIDE SEQUENCE</scope>
    <source>
        <strain evidence="10">Bigg-433</strain>
    </source>
</reference>
<feature type="transmembrane region" description="Helical" evidence="8">
    <location>
        <begin position="182"/>
        <end position="205"/>
    </location>
</feature>
<evidence type="ECO:0000256" key="6">
    <source>
        <dbReference type="ARBA" id="ARBA00023170"/>
    </source>
</evidence>
<keyword evidence="6 10" id="KW-0675">Receptor</keyword>
<dbReference type="GO" id="GO:0016493">
    <property type="term" value="F:C-C chemokine receptor activity"/>
    <property type="evidence" value="ECO:0007669"/>
    <property type="project" value="TreeGrafter"/>
</dbReference>
<dbReference type="GO" id="GO:0060326">
    <property type="term" value="P:cell chemotaxis"/>
    <property type="evidence" value="ECO:0007669"/>
    <property type="project" value="TreeGrafter"/>
</dbReference>
<dbReference type="Gene3D" id="1.20.1070.10">
    <property type="entry name" value="Rhodopsin 7-helix transmembrane proteins"/>
    <property type="match status" value="1"/>
</dbReference>
<dbReference type="PRINTS" id="PR01568">
    <property type="entry name" value="LYMPHOTACTNR"/>
</dbReference>
<dbReference type="GO" id="GO:0019722">
    <property type="term" value="P:calcium-mediated signaling"/>
    <property type="evidence" value="ECO:0007669"/>
    <property type="project" value="TreeGrafter"/>
</dbReference>
<keyword evidence="3 8" id="KW-1133">Transmembrane helix</keyword>
<dbReference type="Pfam" id="PF00001">
    <property type="entry name" value="7tm_1"/>
    <property type="match status" value="1"/>
</dbReference>
<evidence type="ECO:0000256" key="2">
    <source>
        <dbReference type="ARBA" id="ARBA00022692"/>
    </source>
</evidence>
<feature type="transmembrane region" description="Helical" evidence="8">
    <location>
        <begin position="98"/>
        <end position="122"/>
    </location>
</feature>
<feature type="domain" description="G-protein coupled receptors family 1 profile" evidence="9">
    <location>
        <begin position="39"/>
        <end position="276"/>
    </location>
</feature>
<feature type="transmembrane region" description="Helical" evidence="8">
    <location>
        <begin position="27"/>
        <end position="50"/>
    </location>
</feature>
<dbReference type="GO" id="GO:0019957">
    <property type="term" value="F:C-C chemokine binding"/>
    <property type="evidence" value="ECO:0007669"/>
    <property type="project" value="TreeGrafter"/>
</dbReference>
<dbReference type="PROSITE" id="PS50262">
    <property type="entry name" value="G_PROTEIN_RECEP_F1_2"/>
    <property type="match status" value="1"/>
</dbReference>
<sequence length="328" mass="37319">MKETLENHTEELHVNCYLTDFEAFNGAFYIVIFIISILGNGLLITAVVLYDNLKNVTTIFILNLAVSDLIFAAILPFYAVDHLHQWVFGEFFCHSLKAAYSIGLHSGALILTALSVGRFIFVIRKPKDSFRRKYVLGTCVAAWVIGITASITDAVNHEVVQLGFHYYCIEINPGGVAFYVKISLLFLSPFTIIVFCYSGIILMVFRTTMRRKFRSVAMMLCIVTVFFVCWGPYNVIQIIHYVYEPEECWKAERLNVAFNVLRIPAFAHCCMNPLLYMLSQKMRKHLYRLCRCETRQSGNPEPCGQSTTVAQNVCYTTANSAVTIEEKI</sequence>
<proteinExistence type="predicted"/>
<keyword evidence="4" id="KW-0297">G-protein coupled receptor</keyword>
<dbReference type="PANTHER" id="PTHR10489">
    <property type="entry name" value="CELL ADHESION MOLECULE"/>
    <property type="match status" value="1"/>
</dbReference>
<dbReference type="EMBL" id="WKFB01000147">
    <property type="protein sequence ID" value="KAF6734019.1"/>
    <property type="molecule type" value="Genomic_DNA"/>
</dbReference>
<dbReference type="AlphaFoldDB" id="A0A834KW73"/>
<feature type="transmembrane region" description="Helical" evidence="8">
    <location>
        <begin position="57"/>
        <end position="78"/>
    </location>
</feature>
<dbReference type="PANTHER" id="PTHR10489:SF730">
    <property type="entry name" value="CHEMOKINE XC RECEPTOR 1"/>
    <property type="match status" value="1"/>
</dbReference>